<sequence length="75" mass="8137">MPFYSTTQILPVEELLPETPIDGNAVVVMPITATPITSVATVARIGGATSIARSMRFRTSIWSILLCFFAALHSR</sequence>
<evidence type="ECO:0000313" key="1">
    <source>
        <dbReference type="EMBL" id="KAJ8113640.1"/>
    </source>
</evidence>
<accession>A0ACC2IEK6</accession>
<name>A0ACC2IEK6_9PLEO</name>
<organism evidence="1 2">
    <name type="scientific">Boeremia exigua</name>
    <dbReference type="NCBI Taxonomy" id="749465"/>
    <lineage>
        <taxon>Eukaryota</taxon>
        <taxon>Fungi</taxon>
        <taxon>Dikarya</taxon>
        <taxon>Ascomycota</taxon>
        <taxon>Pezizomycotina</taxon>
        <taxon>Dothideomycetes</taxon>
        <taxon>Pleosporomycetidae</taxon>
        <taxon>Pleosporales</taxon>
        <taxon>Pleosporineae</taxon>
        <taxon>Didymellaceae</taxon>
        <taxon>Boeremia</taxon>
    </lineage>
</organism>
<protein>
    <submittedName>
        <fullName evidence="1">Uncharacterized protein</fullName>
    </submittedName>
</protein>
<evidence type="ECO:0000313" key="2">
    <source>
        <dbReference type="Proteomes" id="UP001153331"/>
    </source>
</evidence>
<proteinExistence type="predicted"/>
<dbReference type="EMBL" id="JAPHNI010000240">
    <property type="protein sequence ID" value="KAJ8113640.1"/>
    <property type="molecule type" value="Genomic_DNA"/>
</dbReference>
<dbReference type="Proteomes" id="UP001153331">
    <property type="component" value="Unassembled WGS sequence"/>
</dbReference>
<gene>
    <name evidence="1" type="ORF">OPT61_g4272</name>
</gene>
<comment type="caution">
    <text evidence="1">The sequence shown here is derived from an EMBL/GenBank/DDBJ whole genome shotgun (WGS) entry which is preliminary data.</text>
</comment>
<reference evidence="1" key="1">
    <citation type="submission" date="2022-11" db="EMBL/GenBank/DDBJ databases">
        <title>Genome Sequence of Boeremia exigua.</title>
        <authorList>
            <person name="Buettner E."/>
        </authorList>
    </citation>
    <scope>NUCLEOTIDE SEQUENCE</scope>
    <source>
        <strain evidence="1">CU02</strain>
    </source>
</reference>
<keyword evidence="2" id="KW-1185">Reference proteome</keyword>